<reference evidence="2" key="1">
    <citation type="journal article" date="2019" name="Int. J. Syst. Evol. Microbiol.">
        <title>The Global Catalogue of Microorganisms (GCM) 10K type strain sequencing project: providing services to taxonomists for standard genome sequencing and annotation.</title>
        <authorList>
            <consortium name="The Broad Institute Genomics Platform"/>
            <consortium name="The Broad Institute Genome Sequencing Center for Infectious Disease"/>
            <person name="Wu L."/>
            <person name="Ma J."/>
        </authorList>
    </citation>
    <scope>NUCLEOTIDE SEQUENCE [LARGE SCALE GENOMIC DNA]</scope>
    <source>
        <strain evidence="2">KCTC 42501</strain>
    </source>
</reference>
<evidence type="ECO:0000313" key="2">
    <source>
        <dbReference type="Proteomes" id="UP001595729"/>
    </source>
</evidence>
<proteinExistence type="predicted"/>
<keyword evidence="2" id="KW-1185">Reference proteome</keyword>
<accession>A0ABV7W772</accession>
<dbReference type="Proteomes" id="UP001595729">
    <property type="component" value="Unassembled WGS sequence"/>
</dbReference>
<dbReference type="EMBL" id="JBHRXX010000007">
    <property type="protein sequence ID" value="MFC3684907.1"/>
    <property type="molecule type" value="Genomic_DNA"/>
</dbReference>
<name>A0ABV7W772_9BURK</name>
<sequence>MPHHLLIPFAAASAPECQALLPGLKLPKLQALLALLSEQPADRGDDHQLSPPHERALAQVLGLPVADGQIPWAAAQSEAPTVPQAWFSLCHYQVGMEQVTLLPGAQLALDDAESRALFEAFEPLCAEDGLTLRWDSATEWHVSGEPLRGLACASLDRVSGRMVDAWLAESPANPTGARLLKRLQSEAQMLFYTHPAHDARTARGLLPVNGFWVHGAGALDASLALAEAPAMPDTLRQAALRSDWTAWTAAWLVLDAAEIASLLAAVQRGEPVTLTLCGERHARTWTTAPTGAFARIGRSIKQLFGTTPIADTLKDL</sequence>
<dbReference type="RefSeq" id="WP_382175311.1">
    <property type="nucleotide sequence ID" value="NZ_JBHRXX010000007.1"/>
</dbReference>
<organism evidence="1 2">
    <name type="scientific">Hydrogenophaga luteola</name>
    <dbReference type="NCBI Taxonomy" id="1591122"/>
    <lineage>
        <taxon>Bacteria</taxon>
        <taxon>Pseudomonadati</taxon>
        <taxon>Pseudomonadota</taxon>
        <taxon>Betaproteobacteria</taxon>
        <taxon>Burkholderiales</taxon>
        <taxon>Comamonadaceae</taxon>
        <taxon>Hydrogenophaga</taxon>
    </lineage>
</organism>
<comment type="caution">
    <text evidence="1">The sequence shown here is derived from an EMBL/GenBank/DDBJ whole genome shotgun (WGS) entry which is preliminary data.</text>
</comment>
<gene>
    <name evidence="1" type="ORF">ACFOPI_14985</name>
</gene>
<protein>
    <submittedName>
        <fullName evidence="1">Phosphoglycerate mutase</fullName>
    </submittedName>
</protein>
<evidence type="ECO:0000313" key="1">
    <source>
        <dbReference type="EMBL" id="MFC3684907.1"/>
    </source>
</evidence>